<feature type="transmembrane region" description="Helical" evidence="1">
    <location>
        <begin position="106"/>
        <end position="129"/>
    </location>
</feature>
<sequence length="141" mass="15495">MSIYSRLCHVYGMNSLNRDLAMENEEATRIRVPTKRGKEVVSATALGLCFGLTPIIGAASLLTAIRGTFNDRWLYTGTVINVAILLWTVTVMIVMRRLNTLKVIVYLPLVVLFVINTYLLLVTCSYGGLGLSNDSPPCVLA</sequence>
<keyword evidence="3" id="KW-1185">Reference proteome</keyword>
<comment type="caution">
    <text evidence="2">The sequence shown here is derived from an EMBL/GenBank/DDBJ whole genome shotgun (WGS) entry which is preliminary data.</text>
</comment>
<proteinExistence type="predicted"/>
<feature type="transmembrane region" description="Helical" evidence="1">
    <location>
        <begin position="40"/>
        <end position="61"/>
    </location>
</feature>
<evidence type="ECO:0000256" key="1">
    <source>
        <dbReference type="SAM" id="Phobius"/>
    </source>
</evidence>
<reference evidence="2 3" key="1">
    <citation type="submission" date="2022-12" db="EMBL/GenBank/DDBJ databases">
        <title>Chromosome-level genome assembly of true bugs.</title>
        <authorList>
            <person name="Ma L."/>
            <person name="Li H."/>
        </authorList>
    </citation>
    <scope>NUCLEOTIDE SEQUENCE [LARGE SCALE GENOMIC DNA]</scope>
    <source>
        <strain evidence="2">Lab_2022b</strain>
    </source>
</reference>
<gene>
    <name evidence="2" type="ORF">O3M35_006855</name>
</gene>
<feature type="transmembrane region" description="Helical" evidence="1">
    <location>
        <begin position="73"/>
        <end position="94"/>
    </location>
</feature>
<keyword evidence="1" id="KW-1133">Transmembrane helix</keyword>
<evidence type="ECO:0000313" key="3">
    <source>
        <dbReference type="Proteomes" id="UP001461498"/>
    </source>
</evidence>
<protein>
    <submittedName>
        <fullName evidence="2">Uncharacterized protein</fullName>
    </submittedName>
</protein>
<keyword evidence="1" id="KW-0812">Transmembrane</keyword>
<dbReference type="AlphaFoldDB" id="A0AAW1DGM7"/>
<dbReference type="EMBL" id="JAPXFL010000003">
    <property type="protein sequence ID" value="KAK9509567.1"/>
    <property type="molecule type" value="Genomic_DNA"/>
</dbReference>
<evidence type="ECO:0000313" key="2">
    <source>
        <dbReference type="EMBL" id="KAK9509567.1"/>
    </source>
</evidence>
<accession>A0AAW1DGM7</accession>
<organism evidence="2 3">
    <name type="scientific">Rhynocoris fuscipes</name>
    <dbReference type="NCBI Taxonomy" id="488301"/>
    <lineage>
        <taxon>Eukaryota</taxon>
        <taxon>Metazoa</taxon>
        <taxon>Ecdysozoa</taxon>
        <taxon>Arthropoda</taxon>
        <taxon>Hexapoda</taxon>
        <taxon>Insecta</taxon>
        <taxon>Pterygota</taxon>
        <taxon>Neoptera</taxon>
        <taxon>Paraneoptera</taxon>
        <taxon>Hemiptera</taxon>
        <taxon>Heteroptera</taxon>
        <taxon>Panheteroptera</taxon>
        <taxon>Cimicomorpha</taxon>
        <taxon>Reduviidae</taxon>
        <taxon>Harpactorinae</taxon>
        <taxon>Harpactorini</taxon>
        <taxon>Rhynocoris</taxon>
    </lineage>
</organism>
<dbReference type="Proteomes" id="UP001461498">
    <property type="component" value="Unassembled WGS sequence"/>
</dbReference>
<name>A0AAW1DGM7_9HEMI</name>
<keyword evidence="1" id="KW-0472">Membrane</keyword>